<name>A0A017HCZ5_9RHOB</name>
<gene>
    <name evidence="2" type="ORF">Lokhon_01044</name>
</gene>
<evidence type="ECO:0000313" key="3">
    <source>
        <dbReference type="Proteomes" id="UP000025047"/>
    </source>
</evidence>
<dbReference type="STRING" id="1122180.Lokhon_01044"/>
<comment type="caution">
    <text evidence="2">The sequence shown here is derived from an EMBL/GenBank/DDBJ whole genome shotgun (WGS) entry which is preliminary data.</text>
</comment>
<feature type="region of interest" description="Disordered" evidence="1">
    <location>
        <begin position="37"/>
        <end position="62"/>
    </location>
</feature>
<protein>
    <submittedName>
        <fullName evidence="2">Uncharacterized protein</fullName>
    </submittedName>
</protein>
<dbReference type="AlphaFoldDB" id="A0A017HCZ5"/>
<reference evidence="2 3" key="1">
    <citation type="submission" date="2013-03" db="EMBL/GenBank/DDBJ databases">
        <authorList>
            <person name="Fiebig A."/>
            <person name="Goeker M."/>
            <person name="Klenk H.-P.P."/>
        </authorList>
    </citation>
    <scope>NUCLEOTIDE SEQUENCE [LARGE SCALE GENOMIC DNA]</scope>
    <source>
        <strain evidence="2 3">DSM 17492</strain>
    </source>
</reference>
<dbReference type="HOGENOM" id="CLU_2479628_0_0_5"/>
<sequence length="87" mass="10013">MSVARGRPRRRMEIRPLRAWLWHDPFAMRLAMQDISPNDRATARPPGFRNVTHPAQPSGGSGAAFERMMRAQHPRRQLRVSRPACRA</sequence>
<dbReference type="EMBL" id="APGJ01000004">
    <property type="protein sequence ID" value="EYD72251.1"/>
    <property type="molecule type" value="Genomic_DNA"/>
</dbReference>
<evidence type="ECO:0000256" key="1">
    <source>
        <dbReference type="SAM" id="MobiDB-lite"/>
    </source>
</evidence>
<accession>A0A017HCZ5</accession>
<dbReference type="PATRIC" id="fig|1122180.6.peg.1036"/>
<proteinExistence type="predicted"/>
<organism evidence="2 3">
    <name type="scientific">Limimaricola hongkongensis DSM 17492</name>
    <dbReference type="NCBI Taxonomy" id="1122180"/>
    <lineage>
        <taxon>Bacteria</taxon>
        <taxon>Pseudomonadati</taxon>
        <taxon>Pseudomonadota</taxon>
        <taxon>Alphaproteobacteria</taxon>
        <taxon>Rhodobacterales</taxon>
        <taxon>Paracoccaceae</taxon>
        <taxon>Limimaricola</taxon>
    </lineage>
</organism>
<evidence type="ECO:0000313" key="2">
    <source>
        <dbReference type="EMBL" id="EYD72251.1"/>
    </source>
</evidence>
<dbReference type="eggNOG" id="ENOG5031N0Z">
    <property type="taxonomic scope" value="Bacteria"/>
</dbReference>
<dbReference type="Proteomes" id="UP000025047">
    <property type="component" value="Unassembled WGS sequence"/>
</dbReference>
<keyword evidence="3" id="KW-1185">Reference proteome</keyword>